<dbReference type="FunCoup" id="T1EDY5">
    <property type="interactions" value="35"/>
</dbReference>
<dbReference type="GO" id="GO:0030170">
    <property type="term" value="F:pyridoxal phosphate binding"/>
    <property type="evidence" value="ECO:0007669"/>
    <property type="project" value="InterPro"/>
</dbReference>
<evidence type="ECO:0000259" key="1">
    <source>
        <dbReference type="PROSITE" id="PS51340"/>
    </source>
</evidence>
<dbReference type="InterPro" id="IPR005302">
    <property type="entry name" value="MoCF_Sase_C"/>
</dbReference>
<dbReference type="Pfam" id="PF03473">
    <property type="entry name" value="MOSC"/>
    <property type="match status" value="1"/>
</dbReference>
<dbReference type="Proteomes" id="UP000015101">
    <property type="component" value="Unassembled WGS sequence"/>
</dbReference>
<protein>
    <recommendedName>
        <fullName evidence="1">MOSC domain-containing protein</fullName>
    </recommendedName>
</protein>
<dbReference type="PROSITE" id="PS51340">
    <property type="entry name" value="MOSC"/>
    <property type="match status" value="1"/>
</dbReference>
<dbReference type="CTD" id="20194787"/>
<gene>
    <name evidence="3" type="primary">20194787</name>
    <name evidence="2" type="ORF">HELRODRAFT_105910</name>
</gene>
<dbReference type="STRING" id="6412.T1EDY5"/>
<dbReference type="GO" id="GO:0030151">
    <property type="term" value="F:molybdenum ion binding"/>
    <property type="evidence" value="ECO:0007669"/>
    <property type="project" value="InterPro"/>
</dbReference>
<dbReference type="PANTHER" id="PTHR14237:SF19">
    <property type="entry name" value="MITOCHONDRIAL AMIDOXIME REDUCING COMPONENT 1"/>
    <property type="match status" value="1"/>
</dbReference>
<dbReference type="OrthoDB" id="17255at2759"/>
<evidence type="ECO:0000313" key="2">
    <source>
        <dbReference type="EMBL" id="ESO05904.1"/>
    </source>
</evidence>
<keyword evidence="4" id="KW-1185">Reference proteome</keyword>
<dbReference type="GO" id="GO:0003824">
    <property type="term" value="F:catalytic activity"/>
    <property type="evidence" value="ECO:0007669"/>
    <property type="project" value="InterPro"/>
</dbReference>
<organism evidence="3 4">
    <name type="scientific">Helobdella robusta</name>
    <name type="common">Californian leech</name>
    <dbReference type="NCBI Taxonomy" id="6412"/>
    <lineage>
        <taxon>Eukaryota</taxon>
        <taxon>Metazoa</taxon>
        <taxon>Spiralia</taxon>
        <taxon>Lophotrochozoa</taxon>
        <taxon>Annelida</taxon>
        <taxon>Clitellata</taxon>
        <taxon>Hirudinea</taxon>
        <taxon>Rhynchobdellida</taxon>
        <taxon>Glossiphoniidae</taxon>
        <taxon>Helobdella</taxon>
    </lineage>
</organism>
<reference evidence="4" key="1">
    <citation type="submission" date="2012-12" db="EMBL/GenBank/DDBJ databases">
        <authorList>
            <person name="Hellsten U."/>
            <person name="Grimwood J."/>
            <person name="Chapman J.A."/>
            <person name="Shapiro H."/>
            <person name="Aerts A."/>
            <person name="Otillar R.P."/>
            <person name="Terry A.Y."/>
            <person name="Boore J.L."/>
            <person name="Simakov O."/>
            <person name="Marletaz F."/>
            <person name="Cho S.-J."/>
            <person name="Edsinger-Gonzales E."/>
            <person name="Havlak P."/>
            <person name="Kuo D.-H."/>
            <person name="Larsson T."/>
            <person name="Lv J."/>
            <person name="Arendt D."/>
            <person name="Savage R."/>
            <person name="Osoegawa K."/>
            <person name="de Jong P."/>
            <person name="Lindberg D.R."/>
            <person name="Seaver E.C."/>
            <person name="Weisblat D.A."/>
            <person name="Putnam N.H."/>
            <person name="Grigoriev I.V."/>
            <person name="Rokhsar D.S."/>
        </authorList>
    </citation>
    <scope>NUCLEOTIDE SEQUENCE</scope>
</reference>
<dbReference type="RefSeq" id="XP_009015272.1">
    <property type="nucleotide sequence ID" value="XM_009017024.1"/>
</dbReference>
<evidence type="ECO:0000313" key="4">
    <source>
        <dbReference type="Proteomes" id="UP000015101"/>
    </source>
</evidence>
<dbReference type="GeneID" id="20194787"/>
<dbReference type="eggNOG" id="KOG2362">
    <property type="taxonomic scope" value="Eukaryota"/>
</dbReference>
<dbReference type="InterPro" id="IPR005303">
    <property type="entry name" value="MOCOS_middle"/>
</dbReference>
<evidence type="ECO:0000313" key="3">
    <source>
        <dbReference type="EnsemblMetazoa" id="HelroP105910"/>
    </source>
</evidence>
<dbReference type="EnsemblMetazoa" id="HelroT105910">
    <property type="protein sequence ID" value="HelroP105910"/>
    <property type="gene ID" value="HelroG105910"/>
</dbReference>
<dbReference type="Pfam" id="PF03476">
    <property type="entry name" value="MOSC_N"/>
    <property type="match status" value="1"/>
</dbReference>
<dbReference type="InParanoid" id="T1EDY5"/>
<dbReference type="SUPFAM" id="SSF141673">
    <property type="entry name" value="MOSC N-terminal domain-like"/>
    <property type="match status" value="1"/>
</dbReference>
<dbReference type="EMBL" id="KB096324">
    <property type="protein sequence ID" value="ESO05904.1"/>
    <property type="molecule type" value="Genomic_DNA"/>
</dbReference>
<accession>T1EDY5</accession>
<feature type="domain" description="MOSC" evidence="1">
    <location>
        <begin position="180"/>
        <end position="348"/>
    </location>
</feature>
<proteinExistence type="predicted"/>
<dbReference type="KEGG" id="hro:HELRODRAFT_105910"/>
<sequence>MFSGLTAILISKIVFLSYISRKRKMIWEKVGHLEKMFLYPLKSTKGICLDSADILYSGLAIRNENGHTVKDRSWIVVDQKNKMVTARNRTKMVNISSLIRGDSLVLSAPEMTDLILPLVGSVVASEEIIITVWDDRVGGYDCGMEASDWITNYFNLPNTNQSDEGERYRILSFTDGWTARRKLKRDDDHWREDARDVDEVQYQDGYPFLLTTSASFDDVKSKCYQKSLKDNNNYEISENLDGESLSIKMECFRPNFHIQSNMDAFDEDGWMEIKIGDCTFYNMKPCDRCTMTTIEPSTGERLPGYEPLKTLRQYRLMYPEFKNSPCFGINLVATKLGQVNVGDPVFMRRSSDFRRKRSKLINLFLVNLGK</sequence>
<dbReference type="HOGENOM" id="CLU_028286_6_1_1"/>
<dbReference type="EMBL" id="AMQM01000461">
    <property type="status" value="NOT_ANNOTATED_CDS"/>
    <property type="molecule type" value="Genomic_DNA"/>
</dbReference>
<name>T1EDY5_HELRO</name>
<dbReference type="PANTHER" id="PTHR14237">
    <property type="entry name" value="MOLYBDOPTERIN COFACTOR SULFURASE MOSC"/>
    <property type="match status" value="1"/>
</dbReference>
<reference evidence="2 4" key="2">
    <citation type="journal article" date="2013" name="Nature">
        <title>Insights into bilaterian evolution from three spiralian genomes.</title>
        <authorList>
            <person name="Simakov O."/>
            <person name="Marletaz F."/>
            <person name="Cho S.J."/>
            <person name="Edsinger-Gonzales E."/>
            <person name="Havlak P."/>
            <person name="Hellsten U."/>
            <person name="Kuo D.H."/>
            <person name="Larsson T."/>
            <person name="Lv J."/>
            <person name="Arendt D."/>
            <person name="Savage R."/>
            <person name="Osoegawa K."/>
            <person name="de Jong P."/>
            <person name="Grimwood J."/>
            <person name="Chapman J.A."/>
            <person name="Shapiro H."/>
            <person name="Aerts A."/>
            <person name="Otillar R.P."/>
            <person name="Terry A.Y."/>
            <person name="Boore J.L."/>
            <person name="Grigoriev I.V."/>
            <person name="Lindberg D.R."/>
            <person name="Seaver E.C."/>
            <person name="Weisblat D.A."/>
            <person name="Putnam N.H."/>
            <person name="Rokhsar D.S."/>
        </authorList>
    </citation>
    <scope>NUCLEOTIDE SEQUENCE</scope>
</reference>
<dbReference type="OMA" id="SECATIY"/>
<reference evidence="3" key="3">
    <citation type="submission" date="2015-06" db="UniProtKB">
        <authorList>
            <consortium name="EnsemblMetazoa"/>
        </authorList>
    </citation>
    <scope>IDENTIFICATION</scope>
</reference>
<dbReference type="AlphaFoldDB" id="T1EDY5"/>